<sequence length="81" mass="9472">MATSLTVYIVRPPRKNLFKSYSKSLDLEGDLFIPFLTGSKTPASRFERNKEGKWEITARKDLTKDRMFKDHAKHKDMAFYA</sequence>
<comment type="caution">
    <text evidence="1">The sequence shown here is derived from an EMBL/GenBank/DDBJ whole genome shotgun (WGS) entry which is preliminary data.</text>
</comment>
<evidence type="ECO:0000313" key="2">
    <source>
        <dbReference type="Proteomes" id="UP000310334"/>
    </source>
</evidence>
<organism evidence="1 2">
    <name type="scientific">Metabacillus sediminilitoris</name>
    <dbReference type="NCBI Taxonomy" id="2567941"/>
    <lineage>
        <taxon>Bacteria</taxon>
        <taxon>Bacillati</taxon>
        <taxon>Bacillota</taxon>
        <taxon>Bacilli</taxon>
        <taxon>Bacillales</taxon>
        <taxon>Bacillaceae</taxon>
        <taxon>Metabacillus</taxon>
    </lineage>
</organism>
<proteinExistence type="predicted"/>
<keyword evidence="2" id="KW-1185">Reference proteome</keyword>
<dbReference type="Proteomes" id="UP000310334">
    <property type="component" value="Unassembled WGS sequence"/>
</dbReference>
<gene>
    <name evidence="1" type="ORF">E6W99_21060</name>
</gene>
<dbReference type="OrthoDB" id="2931860at2"/>
<dbReference type="EMBL" id="SSNT01000019">
    <property type="protein sequence ID" value="THF76635.1"/>
    <property type="molecule type" value="Genomic_DNA"/>
</dbReference>
<dbReference type="AlphaFoldDB" id="A0A4S4BP16"/>
<evidence type="ECO:0000313" key="1">
    <source>
        <dbReference type="EMBL" id="THF76635.1"/>
    </source>
</evidence>
<reference evidence="1 2" key="1">
    <citation type="submission" date="2019-04" db="EMBL/GenBank/DDBJ databases">
        <title>Bacillus sediminilitoris sp. nov., isolated from a tidal flat sediment on the East China Sea.</title>
        <authorList>
            <person name="Wei Y."/>
            <person name="Mao H."/>
            <person name="Fang J."/>
        </authorList>
    </citation>
    <scope>NUCLEOTIDE SEQUENCE [LARGE SCALE GENOMIC DNA]</scope>
    <source>
        <strain evidence="1 2">DSL-17</strain>
    </source>
</reference>
<accession>A0A4S4BP16</accession>
<name>A0A4S4BP16_9BACI</name>
<protein>
    <submittedName>
        <fullName evidence="1">Uncharacterized protein</fullName>
    </submittedName>
</protein>